<evidence type="ECO:0000313" key="1">
    <source>
        <dbReference type="EMBL" id="KRK40281.1"/>
    </source>
</evidence>
<dbReference type="PATRIC" id="fig|1423726.3.peg.1182"/>
<reference evidence="1 2" key="1">
    <citation type="journal article" date="2015" name="Genome Announc.">
        <title>Expanding the biotechnology potential of lactobacilli through comparative genomics of 213 strains and associated genera.</title>
        <authorList>
            <person name="Sun Z."/>
            <person name="Harris H.M."/>
            <person name="McCann A."/>
            <person name="Guo C."/>
            <person name="Argimon S."/>
            <person name="Zhang W."/>
            <person name="Yang X."/>
            <person name="Jeffery I.B."/>
            <person name="Cooney J.C."/>
            <person name="Kagawa T.F."/>
            <person name="Liu W."/>
            <person name="Song Y."/>
            <person name="Salvetti E."/>
            <person name="Wrobel A."/>
            <person name="Rasinkangas P."/>
            <person name="Parkhill J."/>
            <person name="Rea M.C."/>
            <person name="O'Sullivan O."/>
            <person name="Ritari J."/>
            <person name="Douillard F.P."/>
            <person name="Paul Ross R."/>
            <person name="Yang R."/>
            <person name="Briner A.E."/>
            <person name="Felis G.E."/>
            <person name="de Vos W.M."/>
            <person name="Barrangou R."/>
            <person name="Klaenhammer T.R."/>
            <person name="Caufield P.W."/>
            <person name="Cui Y."/>
            <person name="Zhang H."/>
            <person name="O'Toole P.W."/>
        </authorList>
    </citation>
    <scope>NUCLEOTIDE SEQUENCE [LARGE SCALE GENOMIC DNA]</scope>
    <source>
        <strain evidence="1 2">DSM 20003</strain>
    </source>
</reference>
<proteinExistence type="predicted"/>
<dbReference type="RefSeq" id="WP_057903794.1">
    <property type="nucleotide sequence ID" value="NZ_AZDA01000018.1"/>
</dbReference>
<keyword evidence="2" id="KW-1185">Reference proteome</keyword>
<dbReference type="EMBL" id="AZDA01000018">
    <property type="protein sequence ID" value="KRK40281.1"/>
    <property type="molecule type" value="Genomic_DNA"/>
</dbReference>
<sequence length="83" mass="9360">MNIDNFTLDAAGAAIVSSMKRDLADGKVIIKTLFSNGFVWIYTQLPDGRFERMDFSHKLVKTAAGYAPKLSQPKADFYDYFDD</sequence>
<accession>A0A0R1H2Q5</accession>
<organism evidence="1 2">
    <name type="scientific">Loigolactobacillus bifermentans DSM 20003</name>
    <dbReference type="NCBI Taxonomy" id="1423726"/>
    <lineage>
        <taxon>Bacteria</taxon>
        <taxon>Bacillati</taxon>
        <taxon>Bacillota</taxon>
        <taxon>Bacilli</taxon>
        <taxon>Lactobacillales</taxon>
        <taxon>Lactobacillaceae</taxon>
        <taxon>Loigolactobacillus</taxon>
    </lineage>
</organism>
<name>A0A0R1H2Q5_9LACO</name>
<gene>
    <name evidence="1" type="ORF">FC07_GL001143</name>
</gene>
<evidence type="ECO:0000313" key="2">
    <source>
        <dbReference type="Proteomes" id="UP000051461"/>
    </source>
</evidence>
<protein>
    <submittedName>
        <fullName evidence="1">Uncharacterized protein</fullName>
    </submittedName>
</protein>
<comment type="caution">
    <text evidence="1">The sequence shown here is derived from an EMBL/GenBank/DDBJ whole genome shotgun (WGS) entry which is preliminary data.</text>
</comment>
<dbReference type="AlphaFoldDB" id="A0A0R1H2Q5"/>
<dbReference type="Proteomes" id="UP000051461">
    <property type="component" value="Unassembled WGS sequence"/>
</dbReference>